<dbReference type="SUPFAM" id="SSF51445">
    <property type="entry name" value="(Trans)glycosidases"/>
    <property type="match status" value="1"/>
</dbReference>
<feature type="signal peptide" evidence="5">
    <location>
        <begin position="1"/>
        <end position="24"/>
    </location>
</feature>
<dbReference type="OrthoDB" id="9801077at2"/>
<organism evidence="10 11">
    <name type="scientific">Seonamhaeicola marinus</name>
    <dbReference type="NCBI Taxonomy" id="1912246"/>
    <lineage>
        <taxon>Bacteria</taxon>
        <taxon>Pseudomonadati</taxon>
        <taxon>Bacteroidota</taxon>
        <taxon>Flavobacteriia</taxon>
        <taxon>Flavobacteriales</taxon>
        <taxon>Flavobacteriaceae</taxon>
    </lineage>
</organism>
<dbReference type="InterPro" id="IPR006102">
    <property type="entry name" value="Ig-like_GH2"/>
</dbReference>
<feature type="domain" description="Glycoside hydrolase family 2 immunoglobulin-like beta-sandwich" evidence="6">
    <location>
        <begin position="227"/>
        <end position="327"/>
    </location>
</feature>
<feature type="coiled-coil region" evidence="4">
    <location>
        <begin position="870"/>
        <end position="897"/>
    </location>
</feature>
<dbReference type="EMBL" id="VSDQ01000409">
    <property type="protein sequence ID" value="TYA84470.1"/>
    <property type="molecule type" value="Genomic_DNA"/>
</dbReference>
<keyword evidence="11" id="KW-1185">Reference proteome</keyword>
<evidence type="ECO:0000259" key="6">
    <source>
        <dbReference type="Pfam" id="PF00703"/>
    </source>
</evidence>
<evidence type="ECO:0000313" key="10">
    <source>
        <dbReference type="EMBL" id="TYA84470.1"/>
    </source>
</evidence>
<dbReference type="Gene3D" id="2.60.120.260">
    <property type="entry name" value="Galactose-binding domain-like"/>
    <property type="match status" value="1"/>
</dbReference>
<dbReference type="Pfam" id="PF02836">
    <property type="entry name" value="Glyco_hydro_2_C"/>
    <property type="match status" value="1"/>
</dbReference>
<evidence type="ECO:0000259" key="8">
    <source>
        <dbReference type="Pfam" id="PF02837"/>
    </source>
</evidence>
<keyword evidence="2 10" id="KW-0378">Hydrolase</keyword>
<evidence type="ECO:0000256" key="2">
    <source>
        <dbReference type="ARBA" id="ARBA00022801"/>
    </source>
</evidence>
<name>A0A5D0INS1_9FLAO</name>
<evidence type="ECO:0000256" key="5">
    <source>
        <dbReference type="SAM" id="SignalP"/>
    </source>
</evidence>
<dbReference type="PANTHER" id="PTHR42732:SF1">
    <property type="entry name" value="BETA-MANNOSIDASE"/>
    <property type="match status" value="1"/>
</dbReference>
<dbReference type="Gene3D" id="3.20.20.80">
    <property type="entry name" value="Glycosidases"/>
    <property type="match status" value="1"/>
</dbReference>
<gene>
    <name evidence="10" type="ORF">FUA24_06080</name>
</gene>
<dbReference type="Gene3D" id="2.60.40.10">
    <property type="entry name" value="Immunoglobulins"/>
    <property type="match status" value="2"/>
</dbReference>
<dbReference type="InterPro" id="IPR006103">
    <property type="entry name" value="Glyco_hydro_2_cat"/>
</dbReference>
<proteinExistence type="inferred from homology"/>
<evidence type="ECO:0000259" key="9">
    <source>
        <dbReference type="Pfam" id="PF18565"/>
    </source>
</evidence>
<protein>
    <submittedName>
        <fullName evidence="10">Glycoside hydrolase family 2 protein</fullName>
    </submittedName>
</protein>
<evidence type="ECO:0000256" key="3">
    <source>
        <dbReference type="ARBA" id="ARBA00023295"/>
    </source>
</evidence>
<dbReference type="InterPro" id="IPR036156">
    <property type="entry name" value="Beta-gal/glucu_dom_sf"/>
</dbReference>
<dbReference type="Proteomes" id="UP000323930">
    <property type="component" value="Unassembled WGS sequence"/>
</dbReference>
<keyword evidence="4" id="KW-0175">Coiled coil</keyword>
<comment type="similarity">
    <text evidence="1">Belongs to the glycosyl hydrolase 2 family.</text>
</comment>
<keyword evidence="5" id="KW-0732">Signal</keyword>
<sequence>MIKNKTIYLILLFIITTATNKIFANNTDKEPVEYSKAGYLSVPNSGREVFNFNLGWRFFKGSVDNAEAVDFNDSNWGIINCPHGLEYIPDQSSGCNNYQGEAWYRKHFVIGKEMKDKVIKLHFEAIMGKSKVFINGKIVAEHYGGFLPFSVDISPYIHFDKKNVVAVLADNSDDPIYPPGKPQEVLDFNYFGGIYRDVWLVTTNAVYVTNPNDVDKLAGGGVFSHVSLLPNGDAKINVKADIQNAGNSLEKIKGKVLLKNHTGEIVSTKTVSFKIQANKDYLIEEELYVKKPRLWSPWSPTLYRLEIILINNKRKVTDGVALNIGIRTIEFKGKEGLFLNNKPYPGKLIGGNRHQDHALVGFAIPNNAHWRDAKIFKASGNDIVRAAHYPADPSFMEACDALGLFYIVATPGWQFWNSDPIFEERVISDIRNMVRRDRNHPSVLMWEPILNETSYPDHFAKKVHETVHQEYPYQGAFTVCDFHAKGQKYFDVIYTHPFNNFVNKNNAKTKENLKALGFDFSKETRSTFTREWGDCVDDWNSHNSPSRAFRGWGEKAQLTQVEHYADPGYVYTSWEALYNTPAQHVGGALWHTFDHQRGYHPDPFYGGIADFYRQPKYSYYLFASQRDISEKNPPMVYIAHEMTPFSGKDVNVFTNCDAVRLIVYEKDTIVKRAKDFNLKMPHPIITFEDVFNFMDVKEKHRSRKKQEASIIAEGLIDGKVVVSHKKMPSLRPSKIELKLENNEVPLVADGSDFVRVIASVTDSEGNVKRLNESHITFEVSGEGSIIGDASIYTNPRKISWGTAPVLIRATTVPGEITVRAYIAHDGEHIPLSGKLTFSSIVSKDNYSHIEIGKENKDVRKTNEDSKHVSNQVLKDKIKTLEKELNNLKLKEVERQQRDFEGN</sequence>
<dbReference type="GO" id="GO:0005975">
    <property type="term" value="P:carbohydrate metabolic process"/>
    <property type="evidence" value="ECO:0007669"/>
    <property type="project" value="InterPro"/>
</dbReference>
<evidence type="ECO:0000256" key="1">
    <source>
        <dbReference type="ARBA" id="ARBA00007401"/>
    </source>
</evidence>
<dbReference type="PANTHER" id="PTHR42732">
    <property type="entry name" value="BETA-GALACTOSIDASE"/>
    <property type="match status" value="1"/>
</dbReference>
<feature type="domain" description="Glycoside hydrolase family 2" evidence="9">
    <location>
        <begin position="737"/>
        <end position="820"/>
    </location>
</feature>
<dbReference type="InterPro" id="IPR008979">
    <property type="entry name" value="Galactose-bd-like_sf"/>
</dbReference>
<dbReference type="InterPro" id="IPR013783">
    <property type="entry name" value="Ig-like_fold"/>
</dbReference>
<dbReference type="SUPFAM" id="SSF49303">
    <property type="entry name" value="beta-Galactosidase/glucuronidase domain"/>
    <property type="match status" value="1"/>
</dbReference>
<dbReference type="Pfam" id="PF00703">
    <property type="entry name" value="Glyco_hydro_2"/>
    <property type="match status" value="1"/>
</dbReference>
<feature type="chain" id="PRO_5022925137" evidence="5">
    <location>
        <begin position="25"/>
        <end position="902"/>
    </location>
</feature>
<keyword evidence="3" id="KW-0326">Glycosidase</keyword>
<dbReference type="Pfam" id="PF18565">
    <property type="entry name" value="Glyco_hydro2_C5"/>
    <property type="match status" value="1"/>
</dbReference>
<comment type="caution">
    <text evidence="10">The sequence shown here is derived from an EMBL/GenBank/DDBJ whole genome shotgun (WGS) entry which is preliminary data.</text>
</comment>
<dbReference type="AlphaFoldDB" id="A0A5D0INS1"/>
<dbReference type="InterPro" id="IPR006104">
    <property type="entry name" value="Glyco_hydro_2_N"/>
</dbReference>
<dbReference type="InterPro" id="IPR040605">
    <property type="entry name" value="Glyco_hydro2_dom5"/>
</dbReference>
<evidence type="ECO:0000313" key="11">
    <source>
        <dbReference type="Proteomes" id="UP000323930"/>
    </source>
</evidence>
<feature type="domain" description="Glycosyl hydrolases family 2 sugar binding" evidence="8">
    <location>
        <begin position="93"/>
        <end position="203"/>
    </location>
</feature>
<dbReference type="InterPro" id="IPR017853">
    <property type="entry name" value="GH"/>
</dbReference>
<dbReference type="InterPro" id="IPR051913">
    <property type="entry name" value="GH2_Domain-Containing"/>
</dbReference>
<dbReference type="SUPFAM" id="SSF49785">
    <property type="entry name" value="Galactose-binding domain-like"/>
    <property type="match status" value="1"/>
</dbReference>
<dbReference type="GO" id="GO:0004553">
    <property type="term" value="F:hydrolase activity, hydrolyzing O-glycosyl compounds"/>
    <property type="evidence" value="ECO:0007669"/>
    <property type="project" value="InterPro"/>
</dbReference>
<evidence type="ECO:0000256" key="4">
    <source>
        <dbReference type="SAM" id="Coils"/>
    </source>
</evidence>
<dbReference type="Pfam" id="PF02837">
    <property type="entry name" value="Glyco_hydro_2_N"/>
    <property type="match status" value="1"/>
</dbReference>
<reference evidence="10 11" key="1">
    <citation type="submission" date="2019-08" db="EMBL/GenBank/DDBJ databases">
        <title>Seonamhaeicola sediminis sp. nov., isolated from marine sediment.</title>
        <authorList>
            <person name="Cao W.R."/>
        </authorList>
    </citation>
    <scope>NUCLEOTIDE SEQUENCE [LARGE SCALE GENOMIC DNA]</scope>
    <source>
        <strain evidence="10 11">B011</strain>
    </source>
</reference>
<evidence type="ECO:0000259" key="7">
    <source>
        <dbReference type="Pfam" id="PF02836"/>
    </source>
</evidence>
<accession>A0A5D0INS1</accession>
<feature type="domain" description="Glycoside hydrolase family 2 catalytic" evidence="7">
    <location>
        <begin position="335"/>
        <end position="461"/>
    </location>
</feature>